<keyword evidence="6 7" id="KW-0472">Membrane</keyword>
<comment type="subcellular location">
    <subcellularLocation>
        <location evidence="7">Cell membrane</location>
        <topology evidence="7">Multi-pass membrane protein</topology>
    </subcellularLocation>
    <subcellularLocation>
        <location evidence="1">Membrane</location>
        <topology evidence="1">Multi-pass membrane protein</topology>
    </subcellularLocation>
</comment>
<keyword evidence="7" id="KW-0132">Cell division</keyword>
<keyword evidence="7" id="KW-0131">Cell cycle</keyword>
<feature type="transmembrane region" description="Helical" evidence="7">
    <location>
        <begin position="202"/>
        <end position="221"/>
    </location>
</feature>
<comment type="catalytic activity">
    <reaction evidence="7">
        <text>UDP-N-acetyl-alpha-D-muramoyl-L-alanyl-gamma-D-glutamyl-meso-2,6-diaminopimeloyl-D-alanyl-D-alanine + di-trans,octa-cis-undecaprenyl phosphate = di-trans,octa-cis-undecaprenyl diphospho-N-acetyl-alpha-D-muramoyl-L-alanyl-D-glutamyl-meso-2,6-diaminopimeloyl-D-alanyl-D-alanine + UMP</text>
        <dbReference type="Rhea" id="RHEA:28386"/>
        <dbReference type="ChEBI" id="CHEBI:57865"/>
        <dbReference type="ChEBI" id="CHEBI:60392"/>
        <dbReference type="ChEBI" id="CHEBI:61386"/>
        <dbReference type="ChEBI" id="CHEBI:61387"/>
        <dbReference type="EC" id="2.7.8.13"/>
    </reaction>
</comment>
<dbReference type="GO" id="GO:0008360">
    <property type="term" value="P:regulation of cell shape"/>
    <property type="evidence" value="ECO:0007669"/>
    <property type="project" value="UniProtKB-KW"/>
</dbReference>
<dbReference type="GO" id="GO:0051992">
    <property type="term" value="F:UDP-N-acetylmuramoyl-L-alanyl-D-glutamyl-meso-2,6-diaminopimelyl-D-alanyl-D-alanine:undecaprenyl-phosphate transferase activity"/>
    <property type="evidence" value="ECO:0007669"/>
    <property type="project" value="RHEA"/>
</dbReference>
<keyword evidence="7" id="KW-0573">Peptidoglycan synthesis</keyword>
<dbReference type="GO" id="GO:0005886">
    <property type="term" value="C:plasma membrane"/>
    <property type="evidence" value="ECO:0007669"/>
    <property type="project" value="UniProtKB-SubCell"/>
</dbReference>
<dbReference type="UniPathway" id="UPA00219"/>
<feature type="transmembrane region" description="Helical" evidence="7">
    <location>
        <begin position="290"/>
        <end position="313"/>
    </location>
</feature>
<evidence type="ECO:0000256" key="3">
    <source>
        <dbReference type="ARBA" id="ARBA00022679"/>
    </source>
</evidence>
<evidence type="ECO:0000256" key="6">
    <source>
        <dbReference type="ARBA" id="ARBA00023136"/>
    </source>
</evidence>
<keyword evidence="7" id="KW-0961">Cell wall biogenesis/degradation</keyword>
<name>A0A2M7S9Q0_9BACT</name>
<feature type="transmembrane region" description="Helical" evidence="7">
    <location>
        <begin position="136"/>
        <end position="152"/>
    </location>
</feature>
<comment type="caution">
    <text evidence="10">The sequence shown here is derived from an EMBL/GenBank/DDBJ whole genome shotgun (WGS) entry which is preliminary data.</text>
</comment>
<keyword evidence="5 7" id="KW-1133">Transmembrane helix</keyword>
<feature type="transmembrane region" description="Helical" evidence="7">
    <location>
        <begin position="75"/>
        <end position="93"/>
    </location>
</feature>
<feature type="transmembrane region" description="Helical" evidence="7">
    <location>
        <begin position="172"/>
        <end position="190"/>
    </location>
</feature>
<feature type="binding site" evidence="9">
    <location>
        <position position="269"/>
    </location>
    <ligand>
        <name>Mg(2+)</name>
        <dbReference type="ChEBI" id="CHEBI:18420"/>
    </ligand>
</feature>
<proteinExistence type="inferred from homology"/>
<dbReference type="InterPro" id="IPR000715">
    <property type="entry name" value="Glycosyl_transferase_4"/>
</dbReference>
<evidence type="ECO:0000256" key="9">
    <source>
        <dbReference type="PIRSR" id="PIRSR600715-1"/>
    </source>
</evidence>
<gene>
    <name evidence="7" type="primary">mraY</name>
    <name evidence="10" type="ORF">COY52_07515</name>
</gene>
<dbReference type="EMBL" id="PFMR01000199">
    <property type="protein sequence ID" value="PIZ16266.1"/>
    <property type="molecule type" value="Genomic_DNA"/>
</dbReference>
<dbReference type="NCBIfam" id="TIGR00445">
    <property type="entry name" value="mraY"/>
    <property type="match status" value="1"/>
</dbReference>
<comment type="pathway">
    <text evidence="7">Cell wall biogenesis; peptidoglycan biosynthesis.</text>
</comment>
<dbReference type="EC" id="2.7.8.13" evidence="7 8"/>
<dbReference type="PROSITE" id="PS01347">
    <property type="entry name" value="MRAY_1"/>
    <property type="match status" value="1"/>
</dbReference>
<dbReference type="HAMAP" id="MF_00038">
    <property type="entry name" value="MraY"/>
    <property type="match status" value="1"/>
</dbReference>
<dbReference type="PROSITE" id="PS01348">
    <property type="entry name" value="MRAY_2"/>
    <property type="match status" value="1"/>
</dbReference>
<dbReference type="InterPro" id="IPR018480">
    <property type="entry name" value="PNAcMuramoyl-5peptid_Trfase_CS"/>
</dbReference>
<feature type="transmembrane region" description="Helical" evidence="7">
    <location>
        <begin position="265"/>
        <end position="284"/>
    </location>
</feature>
<dbReference type="GO" id="GO:0009252">
    <property type="term" value="P:peptidoglycan biosynthetic process"/>
    <property type="evidence" value="ECO:0007669"/>
    <property type="project" value="UniProtKB-UniRule"/>
</dbReference>
<keyword evidence="7" id="KW-1003">Cell membrane</keyword>
<dbReference type="PANTHER" id="PTHR22926">
    <property type="entry name" value="PHOSPHO-N-ACETYLMURAMOYL-PENTAPEPTIDE-TRANSFERASE"/>
    <property type="match status" value="1"/>
</dbReference>
<evidence type="ECO:0000313" key="11">
    <source>
        <dbReference type="Proteomes" id="UP000229307"/>
    </source>
</evidence>
<keyword evidence="3 7" id="KW-0808">Transferase</keyword>
<feature type="transmembrane region" description="Helical" evidence="7">
    <location>
        <begin position="99"/>
        <end position="116"/>
    </location>
</feature>
<dbReference type="Proteomes" id="UP000229307">
    <property type="component" value="Unassembled WGS sequence"/>
</dbReference>
<reference evidence="11" key="1">
    <citation type="submission" date="2017-09" db="EMBL/GenBank/DDBJ databases">
        <title>Depth-based differentiation of microbial function through sediment-hosted aquifers and enrichment of novel symbionts in the deep terrestrial subsurface.</title>
        <authorList>
            <person name="Probst A.J."/>
            <person name="Ladd B."/>
            <person name="Jarett J.K."/>
            <person name="Geller-Mcgrath D.E."/>
            <person name="Sieber C.M.K."/>
            <person name="Emerson J.B."/>
            <person name="Anantharaman K."/>
            <person name="Thomas B.C."/>
            <person name="Malmstrom R."/>
            <person name="Stieglmeier M."/>
            <person name="Klingl A."/>
            <person name="Woyke T."/>
            <person name="Ryan C.M."/>
            <person name="Banfield J.F."/>
        </authorList>
    </citation>
    <scope>NUCLEOTIDE SEQUENCE [LARGE SCALE GENOMIC DNA]</scope>
</reference>
<evidence type="ECO:0000256" key="4">
    <source>
        <dbReference type="ARBA" id="ARBA00022692"/>
    </source>
</evidence>
<dbReference type="GO" id="GO:0071555">
    <property type="term" value="P:cell wall organization"/>
    <property type="evidence" value="ECO:0007669"/>
    <property type="project" value="UniProtKB-KW"/>
</dbReference>
<keyword evidence="7 9" id="KW-0479">Metal-binding</keyword>
<evidence type="ECO:0000256" key="2">
    <source>
        <dbReference type="ARBA" id="ARBA00005583"/>
    </source>
</evidence>
<evidence type="ECO:0000313" key="10">
    <source>
        <dbReference type="EMBL" id="PIZ16266.1"/>
    </source>
</evidence>
<dbReference type="PANTHER" id="PTHR22926:SF5">
    <property type="entry name" value="PHOSPHO-N-ACETYLMURAMOYL-PENTAPEPTIDE-TRANSFERASE HOMOLOG"/>
    <property type="match status" value="1"/>
</dbReference>
<keyword evidence="7 9" id="KW-0460">Magnesium</keyword>
<dbReference type="GO" id="GO:0008963">
    <property type="term" value="F:phospho-N-acetylmuramoyl-pentapeptide-transferase activity"/>
    <property type="evidence" value="ECO:0007669"/>
    <property type="project" value="UniProtKB-UniRule"/>
</dbReference>
<feature type="transmembrane region" description="Helical" evidence="7">
    <location>
        <begin position="241"/>
        <end position="258"/>
    </location>
</feature>
<keyword evidence="7" id="KW-0133">Cell shape</keyword>
<comment type="similarity">
    <text evidence="2 7">Belongs to the glycosyltransferase 4 family. MraY subfamily.</text>
</comment>
<dbReference type="InterPro" id="IPR003524">
    <property type="entry name" value="PNAcMuramoyl-5peptid_Trfase"/>
</dbReference>
<accession>A0A2M7S9Q0</accession>
<evidence type="ECO:0000256" key="7">
    <source>
        <dbReference type="HAMAP-Rule" id="MF_00038"/>
    </source>
</evidence>
<dbReference type="CDD" id="cd06852">
    <property type="entry name" value="GT_MraY"/>
    <property type="match status" value="1"/>
</dbReference>
<feature type="binding site" evidence="9">
    <location>
        <position position="194"/>
    </location>
    <ligand>
        <name>Mg(2+)</name>
        <dbReference type="ChEBI" id="CHEBI:18420"/>
    </ligand>
</feature>
<evidence type="ECO:0000256" key="8">
    <source>
        <dbReference type="NCBIfam" id="TIGR00445"/>
    </source>
</evidence>
<dbReference type="GO" id="GO:0051301">
    <property type="term" value="P:cell division"/>
    <property type="evidence" value="ECO:0007669"/>
    <property type="project" value="UniProtKB-KW"/>
</dbReference>
<dbReference type="GO" id="GO:0046872">
    <property type="term" value="F:metal ion binding"/>
    <property type="evidence" value="ECO:0007669"/>
    <property type="project" value="UniProtKB-KW"/>
</dbReference>
<protein>
    <recommendedName>
        <fullName evidence="7 8">Phospho-N-acetylmuramoyl-pentapeptide-transferase</fullName>
        <ecNumber evidence="7 8">2.7.8.13</ecNumber>
    </recommendedName>
    <alternativeName>
        <fullName evidence="7">UDP-MurNAc-pentapeptide phosphotransferase</fullName>
    </alternativeName>
</protein>
<feature type="transmembrane region" description="Helical" evidence="7">
    <location>
        <begin position="22"/>
        <end position="45"/>
    </location>
</feature>
<dbReference type="AlphaFoldDB" id="A0A2M7S9Q0"/>
<sequence>MFYHLLFPLRDHFFGFNVLRYITFRSAGAALLSLVLTITLGPWIIKRLQQAKVGDTVREFPLFEQQHKAKVGTPTMGGLLIVLTLVISTALWARLDNSFIHAALICTVFLGLVGFLDDYLKLKKGKPGGLKPWQKLTAQAFIGTAVGVFLYMSPETAGFSDVTVPFFKDALIRLGILYVPFAALVIMFSSNAVNLTDGLDGLAIGGVVITAATMGLFAYFTGNFKFSQYLLIPFVQQSSELTVYLSAMMGAGLGFLWFNSYPSQVFMGDTGALALGGAIGLVALLVRKEILLLIVGGIFLVEIVSVILQVTCFKLTGKRIFKMTPLHHHFELKGWPEPKVVVRFWIINIILALVTFSTLKLR</sequence>
<comment type="function">
    <text evidence="7">Catalyzes the initial step of the lipid cycle reactions in the biosynthesis of the cell wall peptidoglycan: transfers peptidoglycan precursor phospho-MurNAc-pentapeptide from UDP-MurNAc-pentapeptide onto the lipid carrier undecaprenyl phosphate, yielding undecaprenyl-pyrophosphoryl-MurNAc-pentapeptide, known as lipid I.</text>
</comment>
<evidence type="ECO:0000256" key="5">
    <source>
        <dbReference type="ARBA" id="ARBA00022989"/>
    </source>
</evidence>
<feature type="transmembrane region" description="Helical" evidence="7">
    <location>
        <begin position="340"/>
        <end position="359"/>
    </location>
</feature>
<comment type="cofactor">
    <cofactor evidence="7 9">
        <name>Mg(2+)</name>
        <dbReference type="ChEBI" id="CHEBI:18420"/>
    </cofactor>
</comment>
<keyword evidence="4 7" id="KW-0812">Transmembrane</keyword>
<organism evidence="10 11">
    <name type="scientific">Candidatus Desantisbacteria bacterium CG_4_10_14_0_8_um_filter_48_22</name>
    <dbReference type="NCBI Taxonomy" id="1974543"/>
    <lineage>
        <taxon>Bacteria</taxon>
        <taxon>Candidatus Desantisiibacteriota</taxon>
    </lineage>
</organism>
<dbReference type="Pfam" id="PF00953">
    <property type="entry name" value="Glycos_transf_4"/>
    <property type="match status" value="1"/>
</dbReference>
<evidence type="ECO:0000256" key="1">
    <source>
        <dbReference type="ARBA" id="ARBA00004141"/>
    </source>
</evidence>